<comment type="similarity">
    <text evidence="2">Belongs to the clarin family.</text>
</comment>
<accession>A0AAW0UFC6</accession>
<dbReference type="GO" id="GO:0007605">
    <property type="term" value="P:sensory perception of sound"/>
    <property type="evidence" value="ECO:0007669"/>
    <property type="project" value="UniProtKB-ARBA"/>
</dbReference>
<comment type="caution">
    <text evidence="8">The sequence shown here is derived from an EMBL/GenBank/DDBJ whole genome shotgun (WGS) entry which is preliminary data.</text>
</comment>
<comment type="subcellular location">
    <subcellularLocation>
        <location evidence="1">Membrane</location>
        <topology evidence="1">Multi-pass membrane protein</topology>
    </subcellularLocation>
</comment>
<gene>
    <name evidence="8" type="ORF">O3P69_003808</name>
</gene>
<feature type="transmembrane region" description="Helical" evidence="7">
    <location>
        <begin position="410"/>
        <end position="430"/>
    </location>
</feature>
<evidence type="ECO:0000256" key="6">
    <source>
        <dbReference type="SAM" id="MobiDB-lite"/>
    </source>
</evidence>
<feature type="compositionally biased region" description="Basic and acidic residues" evidence="6">
    <location>
        <begin position="1"/>
        <end position="11"/>
    </location>
</feature>
<proteinExistence type="inferred from homology"/>
<keyword evidence="5 7" id="KW-0472">Membrane</keyword>
<feature type="region of interest" description="Disordered" evidence="6">
    <location>
        <begin position="333"/>
        <end position="360"/>
    </location>
</feature>
<dbReference type="AlphaFoldDB" id="A0AAW0UFC6"/>
<feature type="transmembrane region" description="Helical" evidence="7">
    <location>
        <begin position="459"/>
        <end position="483"/>
    </location>
</feature>
<name>A0AAW0UFC6_SCYPA</name>
<protein>
    <submittedName>
        <fullName evidence="8">Uncharacterized protein</fullName>
    </submittedName>
</protein>
<dbReference type="PANTHER" id="PTHR31548:SF1">
    <property type="entry name" value="LD47387P"/>
    <property type="match status" value="1"/>
</dbReference>
<keyword evidence="4 7" id="KW-1133">Transmembrane helix</keyword>
<dbReference type="PANTHER" id="PTHR31548">
    <property type="entry name" value="CLARIN"/>
    <property type="match status" value="1"/>
</dbReference>
<evidence type="ECO:0000256" key="3">
    <source>
        <dbReference type="ARBA" id="ARBA00022692"/>
    </source>
</evidence>
<evidence type="ECO:0000256" key="4">
    <source>
        <dbReference type="ARBA" id="ARBA00022989"/>
    </source>
</evidence>
<evidence type="ECO:0000256" key="1">
    <source>
        <dbReference type="ARBA" id="ARBA00004141"/>
    </source>
</evidence>
<evidence type="ECO:0000256" key="5">
    <source>
        <dbReference type="ARBA" id="ARBA00023136"/>
    </source>
</evidence>
<feature type="transmembrane region" description="Helical" evidence="7">
    <location>
        <begin position="368"/>
        <end position="398"/>
    </location>
</feature>
<organism evidence="8 9">
    <name type="scientific">Scylla paramamosain</name>
    <name type="common">Mud crab</name>
    <dbReference type="NCBI Taxonomy" id="85552"/>
    <lineage>
        <taxon>Eukaryota</taxon>
        <taxon>Metazoa</taxon>
        <taxon>Ecdysozoa</taxon>
        <taxon>Arthropoda</taxon>
        <taxon>Crustacea</taxon>
        <taxon>Multicrustacea</taxon>
        <taxon>Malacostraca</taxon>
        <taxon>Eumalacostraca</taxon>
        <taxon>Eucarida</taxon>
        <taxon>Decapoda</taxon>
        <taxon>Pleocyemata</taxon>
        <taxon>Brachyura</taxon>
        <taxon>Eubrachyura</taxon>
        <taxon>Portunoidea</taxon>
        <taxon>Portunidae</taxon>
        <taxon>Portuninae</taxon>
        <taxon>Scylla</taxon>
    </lineage>
</organism>
<dbReference type="EMBL" id="JARAKH010000012">
    <property type="protein sequence ID" value="KAK8398126.1"/>
    <property type="molecule type" value="Genomic_DNA"/>
</dbReference>
<evidence type="ECO:0000256" key="2">
    <source>
        <dbReference type="ARBA" id="ARBA00005787"/>
    </source>
</evidence>
<dbReference type="GO" id="GO:0016020">
    <property type="term" value="C:membrane"/>
    <property type="evidence" value="ECO:0007669"/>
    <property type="project" value="UniProtKB-SubCell"/>
</dbReference>
<dbReference type="InterPro" id="IPR026748">
    <property type="entry name" value="Clarin"/>
</dbReference>
<evidence type="ECO:0000313" key="9">
    <source>
        <dbReference type="Proteomes" id="UP001487740"/>
    </source>
</evidence>
<keyword evidence="3 7" id="KW-0812">Transmembrane</keyword>
<feature type="compositionally biased region" description="Polar residues" evidence="6">
    <location>
        <begin position="343"/>
        <end position="360"/>
    </location>
</feature>
<evidence type="ECO:0000256" key="7">
    <source>
        <dbReference type="SAM" id="Phobius"/>
    </source>
</evidence>
<keyword evidence="9" id="KW-1185">Reference proteome</keyword>
<sequence>MTKENGREWRDVPTNGRAASPLPGGGDSTTTSQQGRYGTFTASRPGSLPSTRHPPPSHTQIGESGRNQRQRSAGADATDRSVASPWPRRAARRMTHQVQFPAVFLSSHRHMERIKAGPVTATTRHRYFFLVGPVLPFRGCEASVGQCWLWDGVAHTLTAARIKPLQGAVKKNTSVTVNAFNSAERHPPAAAFGTEYWFVSDSKWSYTGEVSGSVNFGLFKGKNAFMVNEHRMHTIYVVCLKDYCMYSCADTKEHREEQLQMLLDKEENGLLEHCERKSASRSAKMIHPTQVQLMQGVDNVRKSNLWSLFSPPFSPLGQVAYKLESEHVERDDFVEESEATDAPVNSSTLDPGTGNTTSGPENLEYMDYGLWVGTIACLSAGLLMAVVGALFAIVNTATTPVEAITGIPGLYLWNGLAALCDMLTVILWAVQFHKHLTDNVLLYDANDGWTTKGMEVFGYSFWLVVVAIFVHIANIVIISIGTWEPKKKDHLQAPESKGGNIMLY</sequence>
<evidence type="ECO:0000313" key="8">
    <source>
        <dbReference type="EMBL" id="KAK8398126.1"/>
    </source>
</evidence>
<feature type="compositionally biased region" description="Polar residues" evidence="6">
    <location>
        <begin position="58"/>
        <end position="71"/>
    </location>
</feature>
<dbReference type="Pfam" id="PF25807">
    <property type="entry name" value="Clarin-2"/>
    <property type="match status" value="1"/>
</dbReference>
<reference evidence="8 9" key="1">
    <citation type="submission" date="2023-03" db="EMBL/GenBank/DDBJ databases">
        <title>High-quality genome of Scylla paramamosain provides insights in environmental adaptation.</title>
        <authorList>
            <person name="Zhang L."/>
        </authorList>
    </citation>
    <scope>NUCLEOTIDE SEQUENCE [LARGE SCALE GENOMIC DNA]</scope>
    <source>
        <strain evidence="8">LZ_2023a</strain>
        <tissue evidence="8">Muscle</tissue>
    </source>
</reference>
<dbReference type="Proteomes" id="UP001487740">
    <property type="component" value="Unassembled WGS sequence"/>
</dbReference>
<feature type="compositionally biased region" description="Polar residues" evidence="6">
    <location>
        <begin position="40"/>
        <end position="50"/>
    </location>
</feature>
<feature type="region of interest" description="Disordered" evidence="6">
    <location>
        <begin position="1"/>
        <end position="85"/>
    </location>
</feature>